<dbReference type="GO" id="GO:0000166">
    <property type="term" value="F:nucleotide binding"/>
    <property type="evidence" value="ECO:0007669"/>
    <property type="project" value="InterPro"/>
</dbReference>
<gene>
    <name evidence="4" type="ORF">PFR001_LOCUS3952</name>
    <name evidence="5" type="ORF">PFR002_LOCUS1704</name>
</gene>
<comment type="subcellular location">
    <subcellularLocation>
        <location evidence="1">Endomembrane system</location>
    </subcellularLocation>
</comment>
<reference evidence="5" key="2">
    <citation type="submission" date="2022-12" db="EMBL/GenBank/DDBJ databases">
        <authorList>
            <person name="Webb A."/>
        </authorList>
    </citation>
    <scope>NUCLEOTIDE SEQUENCE</scope>
    <source>
        <strain evidence="5">Pf2</strain>
    </source>
</reference>
<dbReference type="SFLD" id="SFLDS00003">
    <property type="entry name" value="Haloacid_Dehalogenase"/>
    <property type="match status" value="1"/>
</dbReference>
<dbReference type="Proteomes" id="UP001157938">
    <property type="component" value="Unassembled WGS sequence"/>
</dbReference>
<sequence length="558" mass="61776">MKPTQGYVMSFRTDRLWTGIGQILLKVEDYLQIRNQEVISADVLVLAVAEAPGEPSSSICYRMVRDTWYIQLSDAENDRSRFVAMIPMMFTFLAALPGGSYLVTDTPAIMRTMDLNKELGHKTYVFSDKTGTLTCNIIELDKCSVNGTSYGSGMTEIGCAALGRTGKPILSEPKLDPSVKKLPFVNFVDETLIDGMKGRAGEEQKAKILQFFFRAPRSFAGFKIKSRSVGTAMVEVLGERVTYEVLDVLEFNSTRKRMSVVVRKSSGELFLFTKGADMMIYQRLKDRPAMQKVNSITRDHMEKYADDGLCTLALTIKKLDPHWFQQWKVRFDDAQGNVAEIDRRKDEKPNAIDDLMEEIEQGLELIGATAIEDKLQEGVPQCLVNLTKAGIKVWMLTGDEEETAINISYACSLLGNSIQQVVVNATTCPDEETLRTKLNTAAREFMDNAKGMAGGTEKEISLIIDGEALEMALRPEIAPHLLSFAKLCRAVIWNRVSPAQKAEMVKPVRNNITSVRTLAIGDGANDVAMIQAAHVGVGISGQEGKQAVNSSDYAIAQF</sequence>
<reference evidence="4 6" key="1">
    <citation type="submission" date="2021-11" db="EMBL/GenBank/DDBJ databases">
        <authorList>
            <person name="Islam A."/>
            <person name="Islam S."/>
            <person name="Flora M.S."/>
            <person name="Rahman M."/>
            <person name="Ziaur R.M."/>
            <person name="Epstein J.H."/>
            <person name="Hassan M."/>
            <person name="Klassen M."/>
            <person name="Woodard K."/>
            <person name="Webb A."/>
            <person name="Webby R.J."/>
            <person name="El Zowalaty M.E."/>
        </authorList>
    </citation>
    <scope>NUCLEOTIDE SEQUENCE [LARGE SCALE GENOMIC DNA]</scope>
    <source>
        <strain evidence="4">Pf1</strain>
    </source>
</reference>
<dbReference type="SFLD" id="SFLDF00027">
    <property type="entry name" value="p-type_atpase"/>
    <property type="match status" value="1"/>
</dbReference>
<dbReference type="EMBL" id="CAKLBC010000822">
    <property type="protein sequence ID" value="CAH0488469.1"/>
    <property type="molecule type" value="Genomic_DNA"/>
</dbReference>
<evidence type="ECO:0000313" key="6">
    <source>
        <dbReference type="Proteomes" id="UP001157938"/>
    </source>
</evidence>
<evidence type="ECO:0008006" key="8">
    <source>
        <dbReference type="Google" id="ProtNLM"/>
    </source>
</evidence>
<dbReference type="Pfam" id="PF13246">
    <property type="entry name" value="Cation_ATPase"/>
    <property type="match status" value="1"/>
</dbReference>
<feature type="transmembrane region" description="Helical" evidence="3">
    <location>
        <begin position="82"/>
        <end position="103"/>
    </location>
</feature>
<dbReference type="SUPFAM" id="SSF81660">
    <property type="entry name" value="Metal cation-transporting ATPase, ATP-binding domain N"/>
    <property type="match status" value="1"/>
</dbReference>
<dbReference type="GO" id="GO:0045332">
    <property type="term" value="P:phospholipid translocation"/>
    <property type="evidence" value="ECO:0007669"/>
    <property type="project" value="TreeGrafter"/>
</dbReference>
<keyword evidence="3" id="KW-0812">Transmembrane</keyword>
<dbReference type="AlphaFoldDB" id="A0AAV0STH6"/>
<dbReference type="PANTHER" id="PTHR24092">
    <property type="entry name" value="PROBABLE PHOSPHOLIPID-TRANSPORTING ATPASE"/>
    <property type="match status" value="1"/>
</dbReference>
<evidence type="ECO:0000313" key="4">
    <source>
        <dbReference type="EMBL" id="CAH0488469.1"/>
    </source>
</evidence>
<dbReference type="PANTHER" id="PTHR24092:SF180">
    <property type="entry name" value="PHOSPHOLIPID-TRANSPORTING ATPASE DNF1-RELATED"/>
    <property type="match status" value="1"/>
</dbReference>
<dbReference type="SFLD" id="SFLDG00002">
    <property type="entry name" value="C1.7:_P-type_atpase_like"/>
    <property type="match status" value="1"/>
</dbReference>
<keyword evidence="2" id="KW-0813">Transport</keyword>
<keyword evidence="3" id="KW-0472">Membrane</keyword>
<dbReference type="InterPro" id="IPR023299">
    <property type="entry name" value="ATPase_P-typ_cyto_dom_N"/>
</dbReference>
<evidence type="ECO:0000313" key="5">
    <source>
        <dbReference type="EMBL" id="CAI5707937.1"/>
    </source>
</evidence>
<dbReference type="Proteomes" id="UP001159659">
    <property type="component" value="Unassembled WGS sequence"/>
</dbReference>
<name>A0AAV0STH6_9STRA</name>
<dbReference type="SUPFAM" id="SSF56784">
    <property type="entry name" value="HAD-like"/>
    <property type="match status" value="1"/>
</dbReference>
<comment type="caution">
    <text evidence="5">The sequence shown here is derived from an EMBL/GenBank/DDBJ whole genome shotgun (WGS) entry which is preliminary data.</text>
</comment>
<dbReference type="GO" id="GO:0005886">
    <property type="term" value="C:plasma membrane"/>
    <property type="evidence" value="ECO:0007669"/>
    <property type="project" value="TreeGrafter"/>
</dbReference>
<dbReference type="EMBL" id="CANTFK010000180">
    <property type="protein sequence ID" value="CAI5707937.1"/>
    <property type="molecule type" value="Genomic_DNA"/>
</dbReference>
<evidence type="ECO:0000256" key="2">
    <source>
        <dbReference type="ARBA" id="ARBA00022448"/>
    </source>
</evidence>
<dbReference type="InterPro" id="IPR036412">
    <property type="entry name" value="HAD-like_sf"/>
</dbReference>
<accession>A0AAV0STH6</accession>
<dbReference type="PRINTS" id="PR00119">
    <property type="entry name" value="CATATPASE"/>
</dbReference>
<proteinExistence type="predicted"/>
<keyword evidence="3" id="KW-1133">Transmembrane helix</keyword>
<dbReference type="Gene3D" id="3.40.1110.10">
    <property type="entry name" value="Calcium-transporting ATPase, cytoplasmic domain N"/>
    <property type="match status" value="1"/>
</dbReference>
<dbReference type="FunFam" id="3.40.50.1000:FF:000080">
    <property type="entry name" value="Phospholipid-transporting ATPase"/>
    <property type="match status" value="1"/>
</dbReference>
<evidence type="ECO:0000313" key="7">
    <source>
        <dbReference type="Proteomes" id="UP001159659"/>
    </source>
</evidence>
<evidence type="ECO:0000256" key="1">
    <source>
        <dbReference type="ARBA" id="ARBA00004308"/>
    </source>
</evidence>
<dbReference type="InterPro" id="IPR023214">
    <property type="entry name" value="HAD_sf"/>
</dbReference>
<evidence type="ECO:0000256" key="3">
    <source>
        <dbReference type="SAM" id="Phobius"/>
    </source>
</evidence>
<keyword evidence="6" id="KW-1185">Reference proteome</keyword>
<dbReference type="GO" id="GO:0140326">
    <property type="term" value="F:ATPase-coupled intramembrane lipid transporter activity"/>
    <property type="evidence" value="ECO:0007669"/>
    <property type="project" value="TreeGrafter"/>
</dbReference>
<dbReference type="Gene3D" id="3.40.50.1000">
    <property type="entry name" value="HAD superfamily/HAD-like"/>
    <property type="match status" value="1"/>
</dbReference>
<dbReference type="InterPro" id="IPR044492">
    <property type="entry name" value="P_typ_ATPase_HD_dom"/>
</dbReference>
<protein>
    <recommendedName>
        <fullName evidence="8">Phospholipid-transporting ATPase</fullName>
    </recommendedName>
</protein>
<organism evidence="5 7">
    <name type="scientific">Peronospora farinosa</name>
    <dbReference type="NCBI Taxonomy" id="134698"/>
    <lineage>
        <taxon>Eukaryota</taxon>
        <taxon>Sar</taxon>
        <taxon>Stramenopiles</taxon>
        <taxon>Oomycota</taxon>
        <taxon>Peronosporomycetes</taxon>
        <taxon>Peronosporales</taxon>
        <taxon>Peronosporaceae</taxon>
        <taxon>Peronospora</taxon>
    </lineage>
</organism>